<dbReference type="Proteomes" id="UP000295399">
    <property type="component" value="Unassembled WGS sequence"/>
</dbReference>
<dbReference type="RefSeq" id="WP_132708494.1">
    <property type="nucleotide sequence ID" value="NZ_JACIGF010000005.1"/>
</dbReference>
<sequence length="110" mass="11269">MPNRRAISRPKSLIPELLQAVLLGALTLFTLGEVDAGRLLADDDVVSEAHLLFSTGDLPTEDGAAPMAPSAGPIVPFGVPGAALPCRAATEAQPTRTGTRPAVRAPPHAA</sequence>
<dbReference type="AlphaFoldDB" id="A0A4R2PGS1"/>
<keyword evidence="3" id="KW-1185">Reference proteome</keyword>
<name>A0A4R2PGS1_RHOSA</name>
<protein>
    <submittedName>
        <fullName evidence="2">Uncharacterized protein</fullName>
    </submittedName>
</protein>
<comment type="caution">
    <text evidence="2">The sequence shown here is derived from an EMBL/GenBank/DDBJ whole genome shotgun (WGS) entry which is preliminary data.</text>
</comment>
<evidence type="ECO:0000313" key="3">
    <source>
        <dbReference type="Proteomes" id="UP000295399"/>
    </source>
</evidence>
<feature type="region of interest" description="Disordered" evidence="1">
    <location>
        <begin position="88"/>
        <end position="110"/>
    </location>
</feature>
<dbReference type="EMBL" id="SLXO01000005">
    <property type="protein sequence ID" value="TCP34572.1"/>
    <property type="molecule type" value="Genomic_DNA"/>
</dbReference>
<evidence type="ECO:0000313" key="2">
    <source>
        <dbReference type="EMBL" id="TCP34572.1"/>
    </source>
</evidence>
<gene>
    <name evidence="2" type="ORF">EV659_105204</name>
</gene>
<dbReference type="InParanoid" id="A0A4R2PGS1"/>
<proteinExistence type="predicted"/>
<accession>A0A4R2PGS1</accession>
<organism evidence="2 3">
    <name type="scientific">Rhodothalassium salexigens DSM 2132</name>
    <dbReference type="NCBI Taxonomy" id="1188247"/>
    <lineage>
        <taxon>Bacteria</taxon>
        <taxon>Pseudomonadati</taxon>
        <taxon>Pseudomonadota</taxon>
        <taxon>Alphaproteobacteria</taxon>
        <taxon>Rhodothalassiales</taxon>
        <taxon>Rhodothalassiaceae</taxon>
        <taxon>Rhodothalassium</taxon>
    </lineage>
</organism>
<evidence type="ECO:0000256" key="1">
    <source>
        <dbReference type="SAM" id="MobiDB-lite"/>
    </source>
</evidence>
<reference evidence="2 3" key="1">
    <citation type="submission" date="2019-03" db="EMBL/GenBank/DDBJ databases">
        <title>Genomic Encyclopedia of Type Strains, Phase IV (KMG-IV): sequencing the most valuable type-strain genomes for metagenomic binning, comparative biology and taxonomic classification.</title>
        <authorList>
            <person name="Goeker M."/>
        </authorList>
    </citation>
    <scope>NUCLEOTIDE SEQUENCE [LARGE SCALE GENOMIC DNA]</scope>
    <source>
        <strain evidence="2 3">DSM 2132</strain>
    </source>
</reference>